<proteinExistence type="predicted"/>
<evidence type="ECO:0000256" key="1">
    <source>
        <dbReference type="SAM" id="MobiDB-lite"/>
    </source>
</evidence>
<organism evidence="3 4">
    <name type="scientific">Powellomyces hirtus</name>
    <dbReference type="NCBI Taxonomy" id="109895"/>
    <lineage>
        <taxon>Eukaryota</taxon>
        <taxon>Fungi</taxon>
        <taxon>Fungi incertae sedis</taxon>
        <taxon>Chytridiomycota</taxon>
        <taxon>Chytridiomycota incertae sedis</taxon>
        <taxon>Chytridiomycetes</taxon>
        <taxon>Spizellomycetales</taxon>
        <taxon>Powellomycetaceae</taxon>
        <taxon>Powellomyces</taxon>
    </lineage>
</organism>
<feature type="compositionally biased region" description="Polar residues" evidence="1">
    <location>
        <begin position="143"/>
        <end position="153"/>
    </location>
</feature>
<keyword evidence="2" id="KW-1133">Transmembrane helix</keyword>
<feature type="compositionally biased region" description="Polar residues" evidence="1">
    <location>
        <begin position="184"/>
        <end position="202"/>
    </location>
</feature>
<feature type="region of interest" description="Disordered" evidence="1">
    <location>
        <begin position="89"/>
        <end position="218"/>
    </location>
</feature>
<dbReference type="PANTHER" id="PTHR28251">
    <property type="entry name" value="V-TYPE ATPASE ASSEMBLY FACTOR PKR1"/>
    <property type="match status" value="1"/>
</dbReference>
<protein>
    <submittedName>
        <fullName evidence="3">Uncharacterized protein</fullName>
    </submittedName>
</protein>
<gene>
    <name evidence="3" type="ORF">PhCBS80983_g00719</name>
</gene>
<sequence length="362" mass="37867">MDFSSHLPRVDSKDPTDGAGVSGKPAEADPASSSSRIFDTDSDSIVVVEKPSSESGFSSSDMADSDTIPNLVADDDDADVLDIVSSYTQLRATTPLGRGKEDKRNGQLDTEPVILGSGSENVTTSVGTPAAAEPEVADRENTETSAAPVTQPVSEVAHEYVQQNTSVEHAAEPIAQKGEPLGASMQSLTMKDGSPSTESNPSADFAEPPSTSNPPGIAAETAEPAIADNDEELPLDRSAALEIPDRIEDEMKADLREARTHVVPPEDAPAPETGILEEIWNSVFTPGVNSRVQGAMNMSFAGLFVSLTALAVVTGGNLHVIALIGIAGCLFASVQWFLRELAKMPPPTGNAAAAVDTHEKHE</sequence>
<dbReference type="EMBL" id="QEAQ01000004">
    <property type="protein sequence ID" value="TPX62090.1"/>
    <property type="molecule type" value="Genomic_DNA"/>
</dbReference>
<dbReference type="Proteomes" id="UP000318582">
    <property type="component" value="Unassembled WGS sequence"/>
</dbReference>
<comment type="caution">
    <text evidence="3">The sequence shown here is derived from an EMBL/GenBank/DDBJ whole genome shotgun (WGS) entry which is preliminary data.</text>
</comment>
<keyword evidence="2" id="KW-0812">Transmembrane</keyword>
<dbReference type="Pfam" id="PF08636">
    <property type="entry name" value="Pkr1"/>
    <property type="match status" value="1"/>
</dbReference>
<dbReference type="InterPro" id="IPR013945">
    <property type="entry name" value="Pkr1"/>
</dbReference>
<feature type="compositionally biased region" description="Low complexity" evidence="1">
    <location>
        <begin position="53"/>
        <end position="66"/>
    </location>
</feature>
<evidence type="ECO:0000256" key="2">
    <source>
        <dbReference type="SAM" id="Phobius"/>
    </source>
</evidence>
<feature type="region of interest" description="Disordered" evidence="1">
    <location>
        <begin position="1"/>
        <end position="71"/>
    </location>
</feature>
<dbReference type="AlphaFoldDB" id="A0A507EFY7"/>
<name>A0A507EFY7_9FUNG</name>
<keyword evidence="4" id="KW-1185">Reference proteome</keyword>
<keyword evidence="2" id="KW-0472">Membrane</keyword>
<evidence type="ECO:0000313" key="4">
    <source>
        <dbReference type="Proteomes" id="UP000318582"/>
    </source>
</evidence>
<evidence type="ECO:0000313" key="3">
    <source>
        <dbReference type="EMBL" id="TPX62090.1"/>
    </source>
</evidence>
<feature type="compositionally biased region" description="Polar residues" evidence="1">
    <location>
        <begin position="118"/>
        <end position="127"/>
    </location>
</feature>
<reference evidence="3 4" key="1">
    <citation type="journal article" date="2019" name="Sci. Rep.">
        <title>Comparative genomics of chytrid fungi reveal insights into the obligate biotrophic and pathogenic lifestyle of Synchytrium endobioticum.</title>
        <authorList>
            <person name="van de Vossenberg B.T.L.H."/>
            <person name="Warris S."/>
            <person name="Nguyen H.D.T."/>
            <person name="van Gent-Pelzer M.P.E."/>
            <person name="Joly D.L."/>
            <person name="van de Geest H.C."/>
            <person name="Bonants P.J.M."/>
            <person name="Smith D.S."/>
            <person name="Levesque C.A."/>
            <person name="van der Lee T.A.J."/>
        </authorList>
    </citation>
    <scope>NUCLEOTIDE SEQUENCE [LARGE SCALE GENOMIC DNA]</scope>
    <source>
        <strain evidence="3 4">CBS 809.83</strain>
    </source>
</reference>
<feature type="transmembrane region" description="Helical" evidence="2">
    <location>
        <begin position="320"/>
        <end position="338"/>
    </location>
</feature>
<dbReference type="GO" id="GO:0070072">
    <property type="term" value="P:vacuolar proton-transporting V-type ATPase complex assembly"/>
    <property type="evidence" value="ECO:0007669"/>
    <property type="project" value="InterPro"/>
</dbReference>
<dbReference type="PANTHER" id="PTHR28251:SF1">
    <property type="entry name" value="V-TYPE ATPASE ASSEMBLY FACTOR PKR1"/>
    <property type="match status" value="1"/>
</dbReference>
<accession>A0A507EFY7</accession>
<dbReference type="GO" id="GO:0005789">
    <property type="term" value="C:endoplasmic reticulum membrane"/>
    <property type="evidence" value="ECO:0007669"/>
    <property type="project" value="TreeGrafter"/>
</dbReference>